<reference evidence="2" key="1">
    <citation type="journal article" date="2019" name="Int. J. Syst. Evol. Microbiol.">
        <title>The Global Catalogue of Microorganisms (GCM) 10K type strain sequencing project: providing services to taxonomists for standard genome sequencing and annotation.</title>
        <authorList>
            <consortium name="The Broad Institute Genomics Platform"/>
            <consortium name="The Broad Institute Genome Sequencing Center for Infectious Disease"/>
            <person name="Wu L."/>
            <person name="Ma J."/>
        </authorList>
    </citation>
    <scope>NUCLEOTIDE SEQUENCE [LARGE SCALE GENOMIC DNA]</scope>
    <source>
        <strain evidence="2">CGMCC 1.12125</strain>
    </source>
</reference>
<keyword evidence="2" id="KW-1185">Reference proteome</keyword>
<evidence type="ECO:0000313" key="2">
    <source>
        <dbReference type="Proteomes" id="UP001595965"/>
    </source>
</evidence>
<sequence length="179" mass="19754">MTRDAVAILGTGLGILDGLAADLQAHGMTVRRSRHPHQGRTFGRIVLGVAYQWRRNWLSNSISRWKLNNALVNVEDSIAQNGIVLVMVQLIGVPPTRIVAVMDRLSAIAENATARAVNFRGHDATINFLAFDETTQRSLIHRRVFNYVRSAGRITTGECVHSCELETCSLQDALNGHVL</sequence>
<name>A0ABV8XWH1_9MICC</name>
<accession>A0ABV8XWH1</accession>
<dbReference type="Proteomes" id="UP001595965">
    <property type="component" value="Unassembled WGS sequence"/>
</dbReference>
<dbReference type="RefSeq" id="WP_344229613.1">
    <property type="nucleotide sequence ID" value="NZ_BAAALH010000002.1"/>
</dbReference>
<comment type="caution">
    <text evidence="1">The sequence shown here is derived from an EMBL/GenBank/DDBJ whole genome shotgun (WGS) entry which is preliminary data.</text>
</comment>
<evidence type="ECO:0000313" key="1">
    <source>
        <dbReference type="EMBL" id="MFC4428715.1"/>
    </source>
</evidence>
<proteinExistence type="predicted"/>
<organism evidence="1 2">
    <name type="scientific">Citricoccus alkalitolerans</name>
    <dbReference type="NCBI Taxonomy" id="246603"/>
    <lineage>
        <taxon>Bacteria</taxon>
        <taxon>Bacillati</taxon>
        <taxon>Actinomycetota</taxon>
        <taxon>Actinomycetes</taxon>
        <taxon>Micrococcales</taxon>
        <taxon>Micrococcaceae</taxon>
        <taxon>Citricoccus</taxon>
    </lineage>
</organism>
<gene>
    <name evidence="1" type="ORF">ACFO0K_03365</name>
</gene>
<protein>
    <submittedName>
        <fullName evidence="1">Uncharacterized protein</fullName>
    </submittedName>
</protein>
<dbReference type="EMBL" id="JBHSEN010000001">
    <property type="protein sequence ID" value="MFC4428715.1"/>
    <property type="molecule type" value="Genomic_DNA"/>
</dbReference>